<feature type="region of interest" description="Disordered" evidence="1">
    <location>
        <begin position="1"/>
        <end position="31"/>
    </location>
</feature>
<keyword evidence="3" id="KW-1185">Reference proteome</keyword>
<feature type="compositionally biased region" description="Basic and acidic residues" evidence="1">
    <location>
        <begin position="53"/>
        <end position="68"/>
    </location>
</feature>
<evidence type="ECO:0000313" key="2">
    <source>
        <dbReference type="EMBL" id="KAJ7710862.1"/>
    </source>
</evidence>
<sequence length="200" mass="21599">MCARTPYPSPGVEGGSHARAGPRSSGPRERCGCRRCSAAYEVHAYIRPDARRARAGDVRAQRVAEPRARRVHGSLSPEHGHSQAHAPCPGDTGEDPVALITPLPGACFDLSGGPPTPGRGASAPAVYVDEGDFCQRWRRNRGRRLDRPRRAAACAEHQKVYVCGRKVEGPHQEGGAGTRIRLLRSLLIFCRIAGELEPQS</sequence>
<evidence type="ECO:0000313" key="3">
    <source>
        <dbReference type="Proteomes" id="UP001221757"/>
    </source>
</evidence>
<name>A0AAD7H2T1_MYCRO</name>
<protein>
    <submittedName>
        <fullName evidence="2">Uncharacterized protein</fullName>
    </submittedName>
</protein>
<dbReference type="Proteomes" id="UP001221757">
    <property type="component" value="Unassembled WGS sequence"/>
</dbReference>
<organism evidence="2 3">
    <name type="scientific">Mycena rosella</name>
    <name type="common">Pink bonnet</name>
    <name type="synonym">Agaricus rosellus</name>
    <dbReference type="NCBI Taxonomy" id="1033263"/>
    <lineage>
        <taxon>Eukaryota</taxon>
        <taxon>Fungi</taxon>
        <taxon>Dikarya</taxon>
        <taxon>Basidiomycota</taxon>
        <taxon>Agaricomycotina</taxon>
        <taxon>Agaricomycetes</taxon>
        <taxon>Agaricomycetidae</taxon>
        <taxon>Agaricales</taxon>
        <taxon>Marasmiineae</taxon>
        <taxon>Mycenaceae</taxon>
        <taxon>Mycena</taxon>
    </lineage>
</organism>
<accession>A0AAD7H2T1</accession>
<reference evidence="2" key="1">
    <citation type="submission" date="2023-03" db="EMBL/GenBank/DDBJ databases">
        <title>Massive genome expansion in bonnet fungi (Mycena s.s.) driven by repeated elements and novel gene families across ecological guilds.</title>
        <authorList>
            <consortium name="Lawrence Berkeley National Laboratory"/>
            <person name="Harder C.B."/>
            <person name="Miyauchi S."/>
            <person name="Viragh M."/>
            <person name="Kuo A."/>
            <person name="Thoen E."/>
            <person name="Andreopoulos B."/>
            <person name="Lu D."/>
            <person name="Skrede I."/>
            <person name="Drula E."/>
            <person name="Henrissat B."/>
            <person name="Morin E."/>
            <person name="Kohler A."/>
            <person name="Barry K."/>
            <person name="LaButti K."/>
            <person name="Morin E."/>
            <person name="Salamov A."/>
            <person name="Lipzen A."/>
            <person name="Mereny Z."/>
            <person name="Hegedus B."/>
            <person name="Baldrian P."/>
            <person name="Stursova M."/>
            <person name="Weitz H."/>
            <person name="Taylor A."/>
            <person name="Grigoriev I.V."/>
            <person name="Nagy L.G."/>
            <person name="Martin F."/>
            <person name="Kauserud H."/>
        </authorList>
    </citation>
    <scope>NUCLEOTIDE SEQUENCE</scope>
    <source>
        <strain evidence="2">CBHHK067</strain>
    </source>
</reference>
<evidence type="ECO:0000256" key="1">
    <source>
        <dbReference type="SAM" id="MobiDB-lite"/>
    </source>
</evidence>
<dbReference type="AlphaFoldDB" id="A0AAD7H2T1"/>
<dbReference type="EMBL" id="JARKIE010000001">
    <property type="protein sequence ID" value="KAJ7710862.1"/>
    <property type="molecule type" value="Genomic_DNA"/>
</dbReference>
<gene>
    <name evidence="2" type="ORF">B0H17DRAFT_1123952</name>
</gene>
<proteinExistence type="predicted"/>
<comment type="caution">
    <text evidence="2">The sequence shown here is derived from an EMBL/GenBank/DDBJ whole genome shotgun (WGS) entry which is preliminary data.</text>
</comment>
<feature type="region of interest" description="Disordered" evidence="1">
    <location>
        <begin position="53"/>
        <end position="95"/>
    </location>
</feature>